<dbReference type="AlphaFoldDB" id="A0A9I9DL26"/>
<reference evidence="1" key="1">
    <citation type="submission" date="2023-03" db="UniProtKB">
        <authorList>
            <consortium name="EnsemblPlants"/>
        </authorList>
    </citation>
    <scope>IDENTIFICATION</scope>
</reference>
<dbReference type="Gramene" id="MELO3C020214.2.1">
    <property type="protein sequence ID" value="MELO3C020214.2.1"/>
    <property type="gene ID" value="MELO3C020214.2"/>
</dbReference>
<proteinExistence type="predicted"/>
<evidence type="ECO:0000313" key="1">
    <source>
        <dbReference type="EnsemblPlants" id="MELO3C020214.2.1"/>
    </source>
</evidence>
<protein>
    <submittedName>
        <fullName evidence="1">Uncharacterized protein</fullName>
    </submittedName>
</protein>
<accession>A0A9I9DL26</accession>
<sequence>MGLLIVGLRRYGSPCRGSSSLRRKIVERRRMGLRMGFSSCIVCRS</sequence>
<organism evidence="1">
    <name type="scientific">Cucumis melo</name>
    <name type="common">Muskmelon</name>
    <dbReference type="NCBI Taxonomy" id="3656"/>
    <lineage>
        <taxon>Eukaryota</taxon>
        <taxon>Viridiplantae</taxon>
        <taxon>Streptophyta</taxon>
        <taxon>Embryophyta</taxon>
        <taxon>Tracheophyta</taxon>
        <taxon>Spermatophyta</taxon>
        <taxon>Magnoliopsida</taxon>
        <taxon>eudicotyledons</taxon>
        <taxon>Gunneridae</taxon>
        <taxon>Pentapetalae</taxon>
        <taxon>rosids</taxon>
        <taxon>fabids</taxon>
        <taxon>Cucurbitales</taxon>
        <taxon>Cucurbitaceae</taxon>
        <taxon>Benincaseae</taxon>
        <taxon>Cucumis</taxon>
    </lineage>
</organism>
<dbReference type="EnsemblPlants" id="MELO3C020214.2.1">
    <property type="protein sequence ID" value="MELO3C020214.2.1"/>
    <property type="gene ID" value="MELO3C020214.2"/>
</dbReference>
<name>A0A9I9DL26_CUCME</name>